<comment type="subcellular location">
    <subcellularLocation>
        <location evidence="1">Nucleus</location>
    </subcellularLocation>
</comment>
<dbReference type="InterPro" id="IPR037796">
    <property type="entry name" value="TAF6"/>
</dbReference>
<keyword evidence="5" id="KW-0539">Nucleus</keyword>
<gene>
    <name evidence="8" type="primary">LOC121502146</name>
</gene>
<dbReference type="GeneID" id="121502146"/>
<evidence type="ECO:0000256" key="3">
    <source>
        <dbReference type="ARBA" id="ARBA00023015"/>
    </source>
</evidence>
<proteinExistence type="inferred from homology"/>
<evidence type="ECO:0000259" key="6">
    <source>
        <dbReference type="Pfam" id="PF07571"/>
    </source>
</evidence>
<evidence type="ECO:0000256" key="2">
    <source>
        <dbReference type="ARBA" id="ARBA00007688"/>
    </source>
</evidence>
<keyword evidence="4" id="KW-0804">Transcription</keyword>
<keyword evidence="3" id="KW-0805">Transcription regulation</keyword>
<reference evidence="8" key="1">
    <citation type="submission" date="2025-08" db="UniProtKB">
        <authorList>
            <consortium name="RefSeq"/>
        </authorList>
    </citation>
    <scope>IDENTIFICATION</scope>
    <source>
        <strain evidence="8">14028-0561.14</strain>
        <tissue evidence="8">Whole fly</tissue>
    </source>
</reference>
<evidence type="ECO:0000313" key="8">
    <source>
        <dbReference type="RefSeq" id="XP_041631004.1"/>
    </source>
</evidence>
<dbReference type="CDD" id="cd08050">
    <property type="entry name" value="TAF6C"/>
    <property type="match status" value="1"/>
</dbReference>
<keyword evidence="7" id="KW-1185">Reference proteome</keyword>
<protein>
    <submittedName>
        <fullName evidence="8">Transcription initiation factor TFIID subunit 6-like</fullName>
    </submittedName>
</protein>
<dbReference type="Pfam" id="PF07571">
    <property type="entry name" value="TAF6_C"/>
    <property type="match status" value="1"/>
</dbReference>
<dbReference type="InterPro" id="IPR011442">
    <property type="entry name" value="TAF6_C"/>
</dbReference>
<dbReference type="InterPro" id="IPR046344">
    <property type="entry name" value="TAF6_C_sf"/>
</dbReference>
<evidence type="ECO:0000256" key="1">
    <source>
        <dbReference type="ARBA" id="ARBA00004123"/>
    </source>
</evidence>
<dbReference type="Gene3D" id="1.25.40.770">
    <property type="entry name" value="TAF6, C-terminal HEAT repeat domain"/>
    <property type="match status" value="1"/>
</dbReference>
<dbReference type="Proteomes" id="UP001652661">
    <property type="component" value="Chromosome X"/>
</dbReference>
<evidence type="ECO:0000256" key="5">
    <source>
        <dbReference type="ARBA" id="ARBA00023242"/>
    </source>
</evidence>
<accession>A0ABM3C596</accession>
<organism evidence="7 8">
    <name type="scientific">Drosophila kikkawai</name>
    <name type="common">Fruit fly</name>
    <dbReference type="NCBI Taxonomy" id="30033"/>
    <lineage>
        <taxon>Eukaryota</taxon>
        <taxon>Metazoa</taxon>
        <taxon>Ecdysozoa</taxon>
        <taxon>Arthropoda</taxon>
        <taxon>Hexapoda</taxon>
        <taxon>Insecta</taxon>
        <taxon>Pterygota</taxon>
        <taxon>Neoptera</taxon>
        <taxon>Endopterygota</taxon>
        <taxon>Diptera</taxon>
        <taxon>Brachycera</taxon>
        <taxon>Muscomorpha</taxon>
        <taxon>Ephydroidea</taxon>
        <taxon>Drosophilidae</taxon>
        <taxon>Drosophila</taxon>
        <taxon>Sophophora</taxon>
    </lineage>
</organism>
<name>A0ABM3C596_DROKI</name>
<evidence type="ECO:0000313" key="7">
    <source>
        <dbReference type="Proteomes" id="UP001652661"/>
    </source>
</evidence>
<dbReference type="RefSeq" id="XP_041631004.1">
    <property type="nucleotide sequence ID" value="XM_041775070.1"/>
</dbReference>
<dbReference type="PANTHER" id="PTHR10221:SF9">
    <property type="entry name" value="TRANSCRIPTION INITIATION FACTOR TFIID SUBUNIT 6"/>
    <property type="match status" value="1"/>
</dbReference>
<evidence type="ECO:0000256" key="4">
    <source>
        <dbReference type="ARBA" id="ARBA00023163"/>
    </source>
</evidence>
<comment type="similarity">
    <text evidence="2">Belongs to the TAF6 family.</text>
</comment>
<sequence>MNYPRSYRGSSEHKLSPVQFVPLSDSRNVTQEQLNLFQRIIGACTSPSKECRERGHQLLSQDPRIQEVMPLLTPFIYKSMCINIAEEKLKFLIFIMRMISALLSHPTLNLDRYIHLLIPGPVACLLADQISRNPGADDHWAVRMFANIIVSNIVERYKCTESTVIESYTKALEDEDKPLATLFGAVIGLGKMGSHAIRQWLFPKVEYIAGRIEPYLKPDMEMSSVGLNTVAAMNICDELVHICGPVLAEYKPTEDEILIGAFAFLGLTEEQHSE</sequence>
<dbReference type="PANTHER" id="PTHR10221">
    <property type="entry name" value="TRANSCRIPTION INITIATION FACTOR TFIID SUBUNIT 6"/>
    <property type="match status" value="1"/>
</dbReference>
<feature type="domain" description="TAF6 C-terminal HEAT repeat" evidence="6">
    <location>
        <begin position="29"/>
        <end position="205"/>
    </location>
</feature>